<feature type="compositionally biased region" description="Basic and acidic residues" evidence="1">
    <location>
        <begin position="90"/>
        <end position="103"/>
    </location>
</feature>
<dbReference type="EMBL" id="CAJGYO010000451">
    <property type="protein sequence ID" value="CAD6342306.1"/>
    <property type="molecule type" value="Genomic_DNA"/>
</dbReference>
<organism evidence="2 3">
    <name type="scientific">Miscanthus lutarioriparius</name>
    <dbReference type="NCBI Taxonomy" id="422564"/>
    <lineage>
        <taxon>Eukaryota</taxon>
        <taxon>Viridiplantae</taxon>
        <taxon>Streptophyta</taxon>
        <taxon>Embryophyta</taxon>
        <taxon>Tracheophyta</taxon>
        <taxon>Spermatophyta</taxon>
        <taxon>Magnoliopsida</taxon>
        <taxon>Liliopsida</taxon>
        <taxon>Poales</taxon>
        <taxon>Poaceae</taxon>
        <taxon>PACMAD clade</taxon>
        <taxon>Panicoideae</taxon>
        <taxon>Andropogonodae</taxon>
        <taxon>Andropogoneae</taxon>
        <taxon>Saccharinae</taxon>
        <taxon>Miscanthus</taxon>
    </lineage>
</organism>
<protein>
    <submittedName>
        <fullName evidence="2">Uncharacterized protein</fullName>
    </submittedName>
</protein>
<proteinExistence type="predicted"/>
<feature type="region of interest" description="Disordered" evidence="1">
    <location>
        <begin position="1"/>
        <end position="26"/>
    </location>
</feature>
<gene>
    <name evidence="2" type="ORF">NCGR_LOCUS66404</name>
</gene>
<reference evidence="2" key="1">
    <citation type="submission" date="2020-10" db="EMBL/GenBank/DDBJ databases">
        <authorList>
            <person name="Han B."/>
            <person name="Lu T."/>
            <person name="Zhao Q."/>
            <person name="Huang X."/>
            <person name="Zhao Y."/>
        </authorList>
    </citation>
    <scope>NUCLEOTIDE SEQUENCE</scope>
</reference>
<sequence length="144" mass="15425">MERCRGTQTRKIGIQKRASSGSVVKESTLTMQSTMWSPTIAIPQARPMPPNTQFTAYGNSSFIFNGGEDASHPPPPRVGPEVGSASQQELRGRRLERSGDRARGGAPAASPESIEGAAGSRSQARAELWSEIEIGMRESKTLGI</sequence>
<comment type="caution">
    <text evidence="2">The sequence shown here is derived from an EMBL/GenBank/DDBJ whole genome shotgun (WGS) entry which is preliminary data.</text>
</comment>
<feature type="region of interest" description="Disordered" evidence="1">
    <location>
        <begin position="42"/>
        <end position="125"/>
    </location>
</feature>
<evidence type="ECO:0000256" key="1">
    <source>
        <dbReference type="SAM" id="MobiDB-lite"/>
    </source>
</evidence>
<feature type="compositionally biased region" description="Polar residues" evidence="1">
    <location>
        <begin position="51"/>
        <end position="63"/>
    </location>
</feature>
<dbReference type="AlphaFoldDB" id="A0A811SJF2"/>
<feature type="compositionally biased region" description="Polar residues" evidence="1">
    <location>
        <begin position="17"/>
        <end position="26"/>
    </location>
</feature>
<evidence type="ECO:0000313" key="3">
    <source>
        <dbReference type="Proteomes" id="UP000604825"/>
    </source>
</evidence>
<feature type="compositionally biased region" description="Polar residues" evidence="1">
    <location>
        <begin position="1"/>
        <end position="10"/>
    </location>
</feature>
<evidence type="ECO:0000313" key="2">
    <source>
        <dbReference type="EMBL" id="CAD6342306.1"/>
    </source>
</evidence>
<name>A0A811SJF2_9POAL</name>
<accession>A0A811SJF2</accession>
<dbReference type="Proteomes" id="UP000604825">
    <property type="component" value="Unassembled WGS sequence"/>
</dbReference>
<keyword evidence="3" id="KW-1185">Reference proteome</keyword>